<dbReference type="EMBL" id="CACVAY010000039">
    <property type="protein sequence ID" value="CAA6809467.1"/>
    <property type="molecule type" value="Genomic_DNA"/>
</dbReference>
<gene>
    <name evidence="1" type="ORF">HELGO_WM12957</name>
</gene>
<evidence type="ECO:0000313" key="1">
    <source>
        <dbReference type="EMBL" id="CAA6809467.1"/>
    </source>
</evidence>
<sequence>MMREKMSALGASDAMVSASRLHMTLDKRLRLNGHYDSLTAWRMLSRHVARHPNNLRTHAQRIFLAEDSMLQHCLKGALVDLSLSLNGKGEYFSRQLLEMVKDSLSDEDYRYFKKSFSDDPGERKKYQNWVNGSVMANGADDGQLLVEFTRGEQEAFVSKLEEARSCMEYGQLDEAINILETEMLSTPGDIEIEAELLNLYQYMRDKGRFDNLSNKLTEKGVEFSEAWHATAVEAKEWI</sequence>
<dbReference type="AlphaFoldDB" id="A0A6S6SY78"/>
<reference evidence="1" key="1">
    <citation type="submission" date="2020-01" db="EMBL/GenBank/DDBJ databases">
        <authorList>
            <person name="Meier V. D."/>
            <person name="Meier V D."/>
        </authorList>
    </citation>
    <scope>NUCLEOTIDE SEQUENCE</scope>
    <source>
        <strain evidence="1">HLG_WM_MAG_07</strain>
    </source>
</reference>
<name>A0A6S6SY78_9GAMM</name>
<protein>
    <submittedName>
        <fullName evidence="1">Uncharacterized protein</fullName>
    </submittedName>
</protein>
<proteinExistence type="predicted"/>
<organism evidence="1">
    <name type="scientific">uncultured Thiotrichaceae bacterium</name>
    <dbReference type="NCBI Taxonomy" id="298394"/>
    <lineage>
        <taxon>Bacteria</taxon>
        <taxon>Pseudomonadati</taxon>
        <taxon>Pseudomonadota</taxon>
        <taxon>Gammaproteobacteria</taxon>
        <taxon>Thiotrichales</taxon>
        <taxon>Thiotrichaceae</taxon>
        <taxon>environmental samples</taxon>
    </lineage>
</organism>
<accession>A0A6S6SY78</accession>